<name>U2YJI1_9SPHN</name>
<evidence type="ECO:0000256" key="2">
    <source>
        <dbReference type="SAM" id="SignalP"/>
    </source>
</evidence>
<dbReference type="KEGG" id="ntd:EGO55_01590"/>
<dbReference type="RefSeq" id="WP_021689234.1">
    <property type="nucleotide sequence ID" value="NZ_BASZ01000002.1"/>
</dbReference>
<evidence type="ECO:0008006" key="5">
    <source>
        <dbReference type="Google" id="ProtNLM"/>
    </source>
</evidence>
<dbReference type="OrthoDB" id="7511342at2"/>
<proteinExistence type="predicted"/>
<dbReference type="AlphaFoldDB" id="U2YJI1"/>
<evidence type="ECO:0000313" key="3">
    <source>
        <dbReference type="EMBL" id="GAD48327.1"/>
    </source>
</evidence>
<dbReference type="EMBL" id="BASZ01000002">
    <property type="protein sequence ID" value="GAD48327.1"/>
    <property type="molecule type" value="Genomic_DNA"/>
</dbReference>
<feature type="region of interest" description="Disordered" evidence="1">
    <location>
        <begin position="25"/>
        <end position="104"/>
    </location>
</feature>
<dbReference type="Proteomes" id="UP000016568">
    <property type="component" value="Unassembled WGS sequence"/>
</dbReference>
<gene>
    <name evidence="3" type="ORF">NT2_02_04090</name>
</gene>
<comment type="caution">
    <text evidence="3">The sequence shown here is derived from an EMBL/GenBank/DDBJ whole genome shotgun (WGS) entry which is preliminary data.</text>
</comment>
<evidence type="ECO:0000313" key="4">
    <source>
        <dbReference type="Proteomes" id="UP000016568"/>
    </source>
</evidence>
<feature type="compositionally biased region" description="Pro residues" evidence="1">
    <location>
        <begin position="28"/>
        <end position="43"/>
    </location>
</feature>
<feature type="chain" id="PRO_5030177713" description="Fe-S oxidoreductase" evidence="2">
    <location>
        <begin position="24"/>
        <end position="120"/>
    </location>
</feature>
<accession>U2YJI1</accession>
<sequence length="120" mass="12250">MKTLAIGAIALLGASALTPALYAQDMSAPPPMEEPMPPPPAPPEVVQEQANPQGTGAPTEGVPDPATAQDPVPPAMPADPGYHAGPYKGALTPPPAEAMSKDYPVCTKKVQDSCRNRGGK</sequence>
<reference evidence="3 4" key="1">
    <citation type="submission" date="2013-09" db="EMBL/GenBank/DDBJ databases">
        <title>Whole genome shotgun sequence of Novosphingobium tardaugens NBRC 16725.</title>
        <authorList>
            <person name="Isaki S."/>
            <person name="Hosoyama A."/>
            <person name="Tsuchikane K."/>
            <person name="Katsumata H."/>
            <person name="Ando Y."/>
            <person name="Yamazaki S."/>
            <person name="Fujita N."/>
        </authorList>
    </citation>
    <scope>NUCLEOTIDE SEQUENCE [LARGE SCALE GENOMIC DNA]</scope>
    <source>
        <strain evidence="3 4">NBRC 16725</strain>
    </source>
</reference>
<evidence type="ECO:0000256" key="1">
    <source>
        <dbReference type="SAM" id="MobiDB-lite"/>
    </source>
</evidence>
<keyword evidence="4" id="KW-1185">Reference proteome</keyword>
<protein>
    <recommendedName>
        <fullName evidence="5">Fe-S oxidoreductase</fullName>
    </recommendedName>
</protein>
<feature type="signal peptide" evidence="2">
    <location>
        <begin position="1"/>
        <end position="23"/>
    </location>
</feature>
<organism evidence="3 4">
    <name type="scientific">Caenibius tardaugens NBRC 16725</name>
    <dbReference type="NCBI Taxonomy" id="1219035"/>
    <lineage>
        <taxon>Bacteria</taxon>
        <taxon>Pseudomonadati</taxon>
        <taxon>Pseudomonadota</taxon>
        <taxon>Alphaproteobacteria</taxon>
        <taxon>Sphingomonadales</taxon>
        <taxon>Erythrobacteraceae</taxon>
        <taxon>Caenibius</taxon>
    </lineage>
</organism>
<keyword evidence="2" id="KW-0732">Signal</keyword>